<dbReference type="Proteomes" id="UP000295198">
    <property type="component" value="Unassembled WGS sequence"/>
</dbReference>
<keyword evidence="3" id="KW-1185">Reference proteome</keyword>
<dbReference type="OrthoDB" id="3778581at2"/>
<feature type="transmembrane region" description="Helical" evidence="1">
    <location>
        <begin position="74"/>
        <end position="94"/>
    </location>
</feature>
<keyword evidence="1" id="KW-1133">Transmembrane helix</keyword>
<name>A0A4Q4Z666_9ACTN</name>
<sequence length="303" mass="32480">MTTVAVSPAPVAQVEERRVLWCLARYEALRLLRHPLFVVAALLFVLIAVTTPFSEYANADYDTAAHGTETNLDWPVLPAFFLGLGGLLAMNRITSSSGRAGDVVRSVPVPGPRRTLALCIACLVPAALALLGAAYVFVFWMVDPPVQSENWGEFSNAELVALMAQGVLAALGGSLLGVLVARWWRWPTAAAVTCVLLILWSVSSLAPDKNLLLTLNHVAAPFSLVASNGENYSWHMGGSLVWKAPYLLGLCGLAVIGACARDAEGQLRRRLVRAAWLVGGFTVACLLAGTVLGPDGFYSWDHR</sequence>
<comment type="caution">
    <text evidence="2">The sequence shown here is derived from an EMBL/GenBank/DDBJ whole genome shotgun (WGS) entry which is preliminary data.</text>
</comment>
<reference evidence="2 3" key="1">
    <citation type="submission" date="2019-01" db="EMBL/GenBank/DDBJ databases">
        <title>Nocardioides guangzhouensis sp. nov., an actinobacterium isolated from soil.</title>
        <authorList>
            <person name="Fu Y."/>
            <person name="Cai Y."/>
            <person name="Lin Z."/>
            <person name="Chen P."/>
        </authorList>
    </citation>
    <scope>NUCLEOTIDE SEQUENCE [LARGE SCALE GENOMIC DNA]</scope>
    <source>
        <strain evidence="2 3">130</strain>
    </source>
</reference>
<accession>A0A4Q4Z666</accession>
<evidence type="ECO:0000256" key="1">
    <source>
        <dbReference type="SAM" id="Phobius"/>
    </source>
</evidence>
<feature type="transmembrane region" description="Helical" evidence="1">
    <location>
        <begin position="240"/>
        <end position="259"/>
    </location>
</feature>
<proteinExistence type="predicted"/>
<gene>
    <name evidence="2" type="ORF">EKO23_19770</name>
</gene>
<dbReference type="AlphaFoldDB" id="A0A4Q4Z666"/>
<evidence type="ECO:0000313" key="2">
    <source>
        <dbReference type="EMBL" id="RYP83172.1"/>
    </source>
</evidence>
<feature type="transmembrane region" description="Helical" evidence="1">
    <location>
        <begin position="271"/>
        <end position="293"/>
    </location>
</feature>
<evidence type="ECO:0000313" key="3">
    <source>
        <dbReference type="Proteomes" id="UP000295198"/>
    </source>
</evidence>
<dbReference type="RefSeq" id="WP_134719916.1">
    <property type="nucleotide sequence ID" value="NZ_SDKM01000036.1"/>
</dbReference>
<keyword evidence="1" id="KW-0812">Transmembrane</keyword>
<organism evidence="2 3">
    <name type="scientific">Nocardioides guangzhouensis</name>
    <dbReference type="NCBI Taxonomy" id="2497878"/>
    <lineage>
        <taxon>Bacteria</taxon>
        <taxon>Bacillati</taxon>
        <taxon>Actinomycetota</taxon>
        <taxon>Actinomycetes</taxon>
        <taxon>Propionibacteriales</taxon>
        <taxon>Nocardioidaceae</taxon>
        <taxon>Nocardioides</taxon>
    </lineage>
</organism>
<protein>
    <submittedName>
        <fullName evidence="2">Uncharacterized protein</fullName>
    </submittedName>
</protein>
<feature type="transmembrane region" description="Helical" evidence="1">
    <location>
        <begin position="115"/>
        <end position="142"/>
    </location>
</feature>
<feature type="transmembrane region" description="Helical" evidence="1">
    <location>
        <begin position="35"/>
        <end position="54"/>
    </location>
</feature>
<feature type="transmembrane region" description="Helical" evidence="1">
    <location>
        <begin position="162"/>
        <end position="181"/>
    </location>
</feature>
<keyword evidence="1" id="KW-0472">Membrane</keyword>
<dbReference type="EMBL" id="SDKM01000036">
    <property type="protein sequence ID" value="RYP83172.1"/>
    <property type="molecule type" value="Genomic_DNA"/>
</dbReference>
<feature type="transmembrane region" description="Helical" evidence="1">
    <location>
        <begin position="188"/>
        <end position="206"/>
    </location>
</feature>